<comment type="caution">
    <text evidence="2">The sequence shown here is derived from an EMBL/GenBank/DDBJ whole genome shotgun (WGS) entry which is preliminary data.</text>
</comment>
<name>A0A562SP09_9BACT</name>
<dbReference type="AlphaFoldDB" id="A0A562SP09"/>
<accession>A0A562SP09</accession>
<keyword evidence="1" id="KW-0732">Signal</keyword>
<evidence type="ECO:0000313" key="3">
    <source>
        <dbReference type="Proteomes" id="UP000316167"/>
    </source>
</evidence>
<protein>
    <submittedName>
        <fullName evidence="2">Uncharacterized protein</fullName>
    </submittedName>
</protein>
<feature type="signal peptide" evidence="1">
    <location>
        <begin position="1"/>
        <end position="18"/>
    </location>
</feature>
<dbReference type="Proteomes" id="UP000316167">
    <property type="component" value="Unassembled WGS sequence"/>
</dbReference>
<reference evidence="2 3" key="1">
    <citation type="journal article" date="2015" name="Stand. Genomic Sci.">
        <title>Genomic Encyclopedia of Bacterial and Archaeal Type Strains, Phase III: the genomes of soil and plant-associated and newly described type strains.</title>
        <authorList>
            <person name="Whitman W.B."/>
            <person name="Woyke T."/>
            <person name="Klenk H.P."/>
            <person name="Zhou Y."/>
            <person name="Lilburn T.G."/>
            <person name="Beck B.J."/>
            <person name="De Vos P."/>
            <person name="Vandamme P."/>
            <person name="Eisen J.A."/>
            <person name="Garrity G."/>
            <person name="Hugenholtz P."/>
            <person name="Kyrpides N.C."/>
        </authorList>
    </citation>
    <scope>NUCLEOTIDE SEQUENCE [LARGE SCALE GENOMIC DNA]</scope>
    <source>
        <strain evidence="2 3">CGMCC 1.7271</strain>
    </source>
</reference>
<dbReference type="OrthoDB" id="639821at2"/>
<dbReference type="EMBL" id="VLLE01000003">
    <property type="protein sequence ID" value="TWI83002.1"/>
    <property type="molecule type" value="Genomic_DNA"/>
</dbReference>
<evidence type="ECO:0000256" key="1">
    <source>
        <dbReference type="SAM" id="SignalP"/>
    </source>
</evidence>
<evidence type="ECO:0000313" key="2">
    <source>
        <dbReference type="EMBL" id="TWI83002.1"/>
    </source>
</evidence>
<keyword evidence="3" id="KW-1185">Reference proteome</keyword>
<organism evidence="2 3">
    <name type="scientific">Lacibacter cauensis</name>
    <dbReference type="NCBI Taxonomy" id="510947"/>
    <lineage>
        <taxon>Bacteria</taxon>
        <taxon>Pseudomonadati</taxon>
        <taxon>Bacteroidota</taxon>
        <taxon>Chitinophagia</taxon>
        <taxon>Chitinophagales</taxon>
        <taxon>Chitinophagaceae</taxon>
        <taxon>Lacibacter</taxon>
    </lineage>
</organism>
<proteinExistence type="predicted"/>
<dbReference type="RefSeq" id="WP_144885090.1">
    <property type="nucleotide sequence ID" value="NZ_VLLE01000003.1"/>
</dbReference>
<feature type="chain" id="PRO_5022158370" evidence="1">
    <location>
        <begin position="19"/>
        <end position="297"/>
    </location>
</feature>
<gene>
    <name evidence="2" type="ORF">IQ13_1108</name>
</gene>
<sequence>MKFVTTLCLLVLCLSVAAQDVSGLWRGRFTSTHPLQLSANYKYELLIFQDGNKLTGYSYSTLLDGNFYAVCDIKGTLFDGYMVITETKTIYENPPGDNNNFQTHILFISGNGTEATGDWKQAHKRVTQLFEDAGKTFLKKEDDPSKSGLLKILEQKNAVVIAPNKPVAEETKGSPSSNADTIKLAERPLNILQTINVTSDSINIELYDDGLVDGDSVSVFTNNNILLSKVALTDKGLKQRLAAPSRSEDLLISLYAENQGSIPPNTGLLIIRADDKRYEIRFTSDTKQSAAVRIKRQ</sequence>